<dbReference type="SUPFAM" id="SSF51735">
    <property type="entry name" value="NAD(P)-binding Rossmann-fold domains"/>
    <property type="match status" value="1"/>
</dbReference>
<keyword evidence="2" id="KW-0560">Oxidoreductase</keyword>
<comment type="caution">
    <text evidence="4">The sequence shown here is derived from an EMBL/GenBank/DDBJ whole genome shotgun (WGS) entry which is preliminary data.</text>
</comment>
<dbReference type="PANTHER" id="PTHR43157:SF44">
    <property type="entry name" value="DEHYDROGENASE_REDUCTASE SDR FAMILY MEMBER 13"/>
    <property type="match status" value="1"/>
</dbReference>
<dbReference type="Pfam" id="PF00106">
    <property type="entry name" value="adh_short"/>
    <property type="match status" value="1"/>
</dbReference>
<dbReference type="GO" id="GO:0016491">
    <property type="term" value="F:oxidoreductase activity"/>
    <property type="evidence" value="ECO:0007669"/>
    <property type="project" value="UniProtKB-KW"/>
</dbReference>
<comment type="similarity">
    <text evidence="1 3">Belongs to the short-chain dehydrogenases/reductases (SDR) family.</text>
</comment>
<sequence length="322" mass="35518">MSAFLFLIVVAVGVYFVWYHTVIKGAWCKSQAKLHGKTVIVTGANTGIGKATALDLARRGARMILACRSKARAEAAVFDIRRESGNNEVVYMLLDLASLKSVRSFAENFLKTEPRLDLLINNAGIFMQGRTEDGLGMMFSVNHLGHFLLSNLLLERLEECGPSRVVTVSSVLHRAGSIDFTRLNAHKDLGVGESYLDMLKIYSHTKLCNVFFTRELAKRLQGTSVTCYSLHPGQCEHTLYSTCIYERGDQYGAGPSQLPVNEDVARAHHDARPPTAPLQEGIKPFSGRYFSSCAVQEVSAKARDDAVARKLWEVSETLSGLS</sequence>
<reference evidence="4" key="1">
    <citation type="journal article" date="2023" name="Science">
        <title>Genome structures resolve the early diversification of teleost fishes.</title>
        <authorList>
            <person name="Parey E."/>
            <person name="Louis A."/>
            <person name="Montfort J."/>
            <person name="Bouchez O."/>
            <person name="Roques C."/>
            <person name="Iampietro C."/>
            <person name="Lluch J."/>
            <person name="Castinel A."/>
            <person name="Donnadieu C."/>
            <person name="Desvignes T."/>
            <person name="Floi Bucao C."/>
            <person name="Jouanno E."/>
            <person name="Wen M."/>
            <person name="Mejri S."/>
            <person name="Dirks R."/>
            <person name="Jansen H."/>
            <person name="Henkel C."/>
            <person name="Chen W.J."/>
            <person name="Zahm M."/>
            <person name="Cabau C."/>
            <person name="Klopp C."/>
            <person name="Thompson A.W."/>
            <person name="Robinson-Rechavi M."/>
            <person name="Braasch I."/>
            <person name="Lecointre G."/>
            <person name="Bobe J."/>
            <person name="Postlethwait J.H."/>
            <person name="Berthelot C."/>
            <person name="Roest Crollius H."/>
            <person name="Guiguen Y."/>
        </authorList>
    </citation>
    <scope>NUCLEOTIDE SEQUENCE</scope>
    <source>
        <strain evidence="4">NC1722</strain>
    </source>
</reference>
<name>A0AAD7SJZ0_9TELE</name>
<proteinExistence type="inferred from homology"/>
<evidence type="ECO:0000313" key="4">
    <source>
        <dbReference type="EMBL" id="KAJ8403913.1"/>
    </source>
</evidence>
<dbReference type="InterPro" id="IPR002347">
    <property type="entry name" value="SDR_fam"/>
</dbReference>
<dbReference type="AlphaFoldDB" id="A0AAD7SJZ0"/>
<dbReference type="PANTHER" id="PTHR43157">
    <property type="entry name" value="PHOSPHATIDYLINOSITOL-GLYCAN BIOSYNTHESIS CLASS F PROTEIN-RELATED"/>
    <property type="match status" value="1"/>
</dbReference>
<evidence type="ECO:0000313" key="5">
    <source>
        <dbReference type="Proteomes" id="UP001221898"/>
    </source>
</evidence>
<dbReference type="InterPro" id="IPR036291">
    <property type="entry name" value="NAD(P)-bd_dom_sf"/>
</dbReference>
<gene>
    <name evidence="4" type="ORF">AAFF_G00347810</name>
</gene>
<dbReference type="PRINTS" id="PR00081">
    <property type="entry name" value="GDHRDH"/>
</dbReference>
<dbReference type="Proteomes" id="UP001221898">
    <property type="component" value="Unassembled WGS sequence"/>
</dbReference>
<evidence type="ECO:0000256" key="3">
    <source>
        <dbReference type="RuleBase" id="RU000363"/>
    </source>
</evidence>
<dbReference type="Gene3D" id="3.40.50.720">
    <property type="entry name" value="NAD(P)-binding Rossmann-like Domain"/>
    <property type="match status" value="1"/>
</dbReference>
<dbReference type="PRINTS" id="PR00080">
    <property type="entry name" value="SDRFAMILY"/>
</dbReference>
<evidence type="ECO:0000256" key="2">
    <source>
        <dbReference type="ARBA" id="ARBA00023002"/>
    </source>
</evidence>
<keyword evidence="5" id="KW-1185">Reference proteome</keyword>
<dbReference type="EMBL" id="JAINUG010000056">
    <property type="protein sequence ID" value="KAJ8403913.1"/>
    <property type="molecule type" value="Genomic_DNA"/>
</dbReference>
<evidence type="ECO:0000256" key="1">
    <source>
        <dbReference type="ARBA" id="ARBA00006484"/>
    </source>
</evidence>
<organism evidence="4 5">
    <name type="scientific">Aldrovandia affinis</name>
    <dbReference type="NCBI Taxonomy" id="143900"/>
    <lineage>
        <taxon>Eukaryota</taxon>
        <taxon>Metazoa</taxon>
        <taxon>Chordata</taxon>
        <taxon>Craniata</taxon>
        <taxon>Vertebrata</taxon>
        <taxon>Euteleostomi</taxon>
        <taxon>Actinopterygii</taxon>
        <taxon>Neopterygii</taxon>
        <taxon>Teleostei</taxon>
        <taxon>Notacanthiformes</taxon>
        <taxon>Halosauridae</taxon>
        <taxon>Aldrovandia</taxon>
    </lineage>
</organism>
<accession>A0AAD7SJZ0</accession>
<protein>
    <submittedName>
        <fullName evidence="4">Uncharacterized protein</fullName>
    </submittedName>
</protein>